<accession>E3KVB2</accession>
<dbReference type="Pfam" id="PF20231">
    <property type="entry name" value="DUF6589"/>
    <property type="match status" value="1"/>
</dbReference>
<protein>
    <recommendedName>
        <fullName evidence="2">DUF6589 domain-containing protein</fullName>
    </recommendedName>
</protein>
<dbReference type="VEuPathDB" id="FungiDB:PGTG_14291"/>
<reference evidence="4" key="2">
    <citation type="journal article" date="2011" name="Proc. Natl. Acad. Sci. U.S.A.">
        <title>Obligate biotrophy features unraveled by the genomic analysis of rust fungi.</title>
        <authorList>
            <person name="Duplessis S."/>
            <person name="Cuomo C.A."/>
            <person name="Lin Y.-C."/>
            <person name="Aerts A."/>
            <person name="Tisserant E."/>
            <person name="Veneault-Fourrey C."/>
            <person name="Joly D.L."/>
            <person name="Hacquard S."/>
            <person name="Amselem J."/>
            <person name="Cantarel B.L."/>
            <person name="Chiu R."/>
            <person name="Coutinho P.M."/>
            <person name="Feau N."/>
            <person name="Field M."/>
            <person name="Frey P."/>
            <person name="Gelhaye E."/>
            <person name="Goldberg J."/>
            <person name="Grabherr M.G."/>
            <person name="Kodira C.D."/>
            <person name="Kohler A."/>
            <person name="Kuees U."/>
            <person name="Lindquist E.A."/>
            <person name="Lucas S.M."/>
            <person name="Mago R."/>
            <person name="Mauceli E."/>
            <person name="Morin E."/>
            <person name="Murat C."/>
            <person name="Pangilinan J.L."/>
            <person name="Park R."/>
            <person name="Pearson M."/>
            <person name="Quesneville H."/>
            <person name="Rouhier N."/>
            <person name="Sakthikumar S."/>
            <person name="Salamov A.A."/>
            <person name="Schmutz J."/>
            <person name="Selles B."/>
            <person name="Shapiro H."/>
            <person name="Tanguay P."/>
            <person name="Tuskan G.A."/>
            <person name="Henrissat B."/>
            <person name="Van de Peer Y."/>
            <person name="Rouze P."/>
            <person name="Ellis J.G."/>
            <person name="Dodds P.N."/>
            <person name="Schein J.E."/>
            <person name="Zhong S."/>
            <person name="Hamelin R.C."/>
            <person name="Grigoriev I.V."/>
            <person name="Szabo L.J."/>
            <person name="Martin F."/>
        </authorList>
    </citation>
    <scope>NUCLEOTIDE SEQUENCE [LARGE SCALE GENOMIC DNA]</scope>
    <source>
        <strain evidence="4">CRL 75-36-700-3 / race SCCL</strain>
    </source>
</reference>
<dbReference type="InParanoid" id="E3KVB2"/>
<proteinExistence type="predicted"/>
<dbReference type="RefSeq" id="XP_003332626.2">
    <property type="nucleotide sequence ID" value="XM_003332578.2"/>
</dbReference>
<evidence type="ECO:0000256" key="1">
    <source>
        <dbReference type="SAM" id="MobiDB-lite"/>
    </source>
</evidence>
<dbReference type="GeneID" id="10535515"/>
<name>E3KVB2_PUCGT</name>
<reference key="1">
    <citation type="submission" date="2007-01" db="EMBL/GenBank/DDBJ databases">
        <title>The Genome Sequence of Puccinia graminis f. sp. tritici Strain CRL 75-36-700-3.</title>
        <authorList>
            <consortium name="The Broad Institute Genome Sequencing Platform"/>
            <person name="Birren B."/>
            <person name="Lander E."/>
            <person name="Galagan J."/>
            <person name="Nusbaum C."/>
            <person name="Devon K."/>
            <person name="Cuomo C."/>
            <person name="Jaffe D."/>
            <person name="Butler J."/>
            <person name="Alvarez P."/>
            <person name="Gnerre S."/>
            <person name="Grabherr M."/>
            <person name="Mauceli E."/>
            <person name="Brockman W."/>
            <person name="Young S."/>
            <person name="LaButti K."/>
            <person name="Sykes S."/>
            <person name="DeCaprio D."/>
            <person name="Crawford M."/>
            <person name="Koehrsen M."/>
            <person name="Engels R."/>
            <person name="Montgomery P."/>
            <person name="Pearson M."/>
            <person name="Howarth C."/>
            <person name="Larson L."/>
            <person name="White J."/>
            <person name="Zeng Q."/>
            <person name="Kodira C."/>
            <person name="Yandava C."/>
            <person name="Alvarado L."/>
            <person name="O'Leary S."/>
            <person name="Szabo L."/>
            <person name="Dean R."/>
            <person name="Schein J."/>
        </authorList>
    </citation>
    <scope>NUCLEOTIDE SEQUENCE</scope>
    <source>
        <strain>CRL 75-36-700-3</strain>
    </source>
</reference>
<dbReference type="HOGENOM" id="CLU_009176_0_0_1"/>
<dbReference type="InterPro" id="IPR046496">
    <property type="entry name" value="DUF6589"/>
</dbReference>
<dbReference type="Proteomes" id="UP000008783">
    <property type="component" value="Unassembled WGS sequence"/>
</dbReference>
<dbReference type="OrthoDB" id="2500735at2759"/>
<dbReference type="AlphaFoldDB" id="E3KVB2"/>
<sequence>MSQPASQNNAPRRYRTEASKITAILDLMSEMDHDPKSFMISFLRIKNDQAAIQRRYWRTPRGWDGTSAMIDAIRDFICTDQTGKAFWEERMLSEATRIVVRQKPPSGIFPEGGYYSTKKITPEFFDDDKQDMREEELTQTHTPFLFNLLYNKMTQGKKKHSVEEEDKDPNGFEQLENEDQELDTNTNSDFFREILVAPIHLDHHTRAKKTATVACSMVSFILNRRINGMQLANSLTFLASGVSDRVNHYLNYIGLASSRRTAHRSLEVLGVHAEKVIKKKMSQSEAQIMPPFLCIDNLDFEQRVHAKSLGHTSKMFHGTWGYIHHLNPMLVSSVPAGDLSLESYTASMKNAAEINVTPTMFLASKAEEQHWTSVLKCQIAKVILEYIAVPSNKDFPITSSPPVVEQISHNRPDITMLKLMIASDNSAQGVEDVCTGIIQQTNLSETQFYNRLLMLDGDLGTCVNVKCLQNQRFPSSHVENSLDNICTLLGGAHTLWNIGHAIYTKHFGNSSDSRDSGAWRYLESLGIPSRKTLDKKDFTLMIDNMIKIHEATLVHCIMLVMGKENISLDPEPQSLPSKDIVSIINSTYTRFFSAKSRVDASKRPSPKLSNLQLRLFDFASVCEANTAMKAGDIGRVMFMWKRWAVMAQGIKKLSNYAVHLPRMIVLMNKILPPELLFEVFLQPFWTRNRNQKTERCLLSQHTFGT</sequence>
<keyword evidence="4" id="KW-1185">Reference proteome</keyword>
<gene>
    <name evidence="3" type="ORF">PGTG_14291</name>
</gene>
<dbReference type="KEGG" id="pgr:PGTG_14291"/>
<dbReference type="eggNOG" id="ENOG502SCRC">
    <property type="taxonomic scope" value="Eukaryota"/>
</dbReference>
<organism evidence="3 4">
    <name type="scientific">Puccinia graminis f. sp. tritici (strain CRL 75-36-700-3 / race SCCL)</name>
    <name type="common">Black stem rust fungus</name>
    <dbReference type="NCBI Taxonomy" id="418459"/>
    <lineage>
        <taxon>Eukaryota</taxon>
        <taxon>Fungi</taxon>
        <taxon>Dikarya</taxon>
        <taxon>Basidiomycota</taxon>
        <taxon>Pucciniomycotina</taxon>
        <taxon>Pucciniomycetes</taxon>
        <taxon>Pucciniales</taxon>
        <taxon>Pucciniaceae</taxon>
        <taxon>Puccinia</taxon>
    </lineage>
</organism>
<feature type="region of interest" description="Disordered" evidence="1">
    <location>
        <begin position="157"/>
        <end position="183"/>
    </location>
</feature>
<evidence type="ECO:0000259" key="2">
    <source>
        <dbReference type="Pfam" id="PF20231"/>
    </source>
</evidence>
<dbReference type="EMBL" id="DS178312">
    <property type="protein sequence ID" value="EFP88207.2"/>
    <property type="molecule type" value="Genomic_DNA"/>
</dbReference>
<evidence type="ECO:0000313" key="4">
    <source>
        <dbReference type="Proteomes" id="UP000008783"/>
    </source>
</evidence>
<evidence type="ECO:0000313" key="3">
    <source>
        <dbReference type="EMBL" id="EFP88207.2"/>
    </source>
</evidence>
<feature type="domain" description="DUF6589" evidence="2">
    <location>
        <begin position="357"/>
        <end position="675"/>
    </location>
</feature>